<keyword evidence="2 7" id="KW-0378">Hydrolase</keyword>
<evidence type="ECO:0000256" key="2">
    <source>
        <dbReference type="ARBA" id="ARBA00022801"/>
    </source>
</evidence>
<evidence type="ECO:0000259" key="4">
    <source>
        <dbReference type="Pfam" id="PF00703"/>
    </source>
</evidence>
<dbReference type="Pfam" id="PF02837">
    <property type="entry name" value="Glyco_hydro_2_N"/>
    <property type="match status" value="1"/>
</dbReference>
<dbReference type="Gene3D" id="2.60.40.10">
    <property type="entry name" value="Immunoglobulins"/>
    <property type="match status" value="1"/>
</dbReference>
<dbReference type="SUPFAM" id="SSF49303">
    <property type="entry name" value="beta-Galactosidase/glucuronidase domain"/>
    <property type="match status" value="1"/>
</dbReference>
<dbReference type="GO" id="GO:0004566">
    <property type="term" value="F:beta-glucuronidase activity"/>
    <property type="evidence" value="ECO:0007669"/>
    <property type="project" value="UniProtKB-EC"/>
</dbReference>
<feature type="domain" description="Glycoside hydrolase family 2 catalytic" evidence="5">
    <location>
        <begin position="330"/>
        <end position="588"/>
    </location>
</feature>
<evidence type="ECO:0000259" key="5">
    <source>
        <dbReference type="Pfam" id="PF02836"/>
    </source>
</evidence>
<accession>E7RN52</accession>
<proteinExistence type="inferred from homology"/>
<dbReference type="EMBL" id="AEPE02000002">
    <property type="protein sequence ID" value="EFZ38183.1"/>
    <property type="molecule type" value="Genomic_DNA"/>
</dbReference>
<name>E7RN52_9BACT</name>
<dbReference type="EC" id="3.2.1.31" evidence="7"/>
<dbReference type="Gene3D" id="2.60.120.260">
    <property type="entry name" value="Galactose-binding domain-like"/>
    <property type="match status" value="1"/>
</dbReference>
<dbReference type="SUPFAM" id="SSF49785">
    <property type="entry name" value="Galactose-binding domain-like"/>
    <property type="match status" value="1"/>
</dbReference>
<keyword evidence="3 7" id="KW-0326">Glycosidase</keyword>
<dbReference type="InterPro" id="IPR017853">
    <property type="entry name" value="GH"/>
</dbReference>
<sequence>MITIGGYCVGKTIPRPEYPRPQFERSEWINLNGTWTYQFDFGKSGIENELFKSKGFERQITVPFCPESSLSGVNHKDFINAMWYHRSISIPQSWMGRHIILHFGGVDYKSTIYIDGIEVFVHYGGAASFSIDITRYVSKGRQHDLVVYVQDDVRSGLQPGGKQSKKLHSYECFYTRVTGIWQTVWLEPIAKGGLKSCKITPDLDQSRFIFEPIFYDNHVSTSFSVTIKDGNKTVYSCESVADNSTFLVAPIKNVKTWSPELPHLYKVLYSVKDVHGKVIDHVESYTGMRKIELRGKTFYLNNVPYYQRLVLDQGYYPDGQWTAPTDEALKRDIILAKNAGFNGARLHQKVFEQRYFYWADKLGYLTWGEFPSWEMDWTNPIAARNMLTEWEEYMARDYNEPCLVAWSPLNETWMCDNDGQRERFTNDLYFITKRLDRTRPVVTASGGFHAGFTDIYTEHTYEQNPMELYKQLSLDQDSMPYMKHKEFSKPYQGEAYMIDEFGGIRWVTKMQAQEVAPEKLFWGYGKDPQSLDEYYKRLKEQVNVILSMDYITGFCYTQLVDAELEKNGIYTYDRKPKFDMDRIREIFSKSRSKAKAEVQHMVDQRNNQ</sequence>
<feature type="domain" description="Glycosyl hydrolases family 2 sugar binding" evidence="6">
    <location>
        <begin position="77"/>
        <end position="149"/>
    </location>
</feature>
<dbReference type="AlphaFoldDB" id="E7RN52"/>
<comment type="caution">
    <text evidence="7">The sequence shown here is derived from an EMBL/GenBank/DDBJ whole genome shotgun (WGS) entry which is preliminary data.</text>
</comment>
<dbReference type="InterPro" id="IPR006104">
    <property type="entry name" value="Glyco_hydro_2_N"/>
</dbReference>
<dbReference type="Pfam" id="PF02836">
    <property type="entry name" value="Glyco_hydro_2_C"/>
    <property type="match status" value="1"/>
</dbReference>
<evidence type="ECO:0000259" key="6">
    <source>
        <dbReference type="Pfam" id="PF02837"/>
    </source>
</evidence>
<dbReference type="InterPro" id="IPR008979">
    <property type="entry name" value="Galactose-bd-like_sf"/>
</dbReference>
<dbReference type="InterPro" id="IPR036156">
    <property type="entry name" value="Beta-gal/glucu_dom_sf"/>
</dbReference>
<feature type="domain" description="Glycoside hydrolase family 2 immunoglobulin-like beta-sandwich" evidence="4">
    <location>
        <begin position="197"/>
        <end position="289"/>
    </location>
</feature>
<dbReference type="PANTHER" id="PTHR42732:SF3">
    <property type="entry name" value="HYDROLASE"/>
    <property type="match status" value="1"/>
</dbReference>
<dbReference type="InterPro" id="IPR006102">
    <property type="entry name" value="Ig-like_GH2"/>
</dbReference>
<organism evidence="7 8">
    <name type="scientific">Hoylesella oralis ATCC 33269</name>
    <dbReference type="NCBI Taxonomy" id="873533"/>
    <lineage>
        <taxon>Bacteria</taxon>
        <taxon>Pseudomonadati</taxon>
        <taxon>Bacteroidota</taxon>
        <taxon>Bacteroidia</taxon>
        <taxon>Bacteroidales</taxon>
        <taxon>Prevotellaceae</taxon>
        <taxon>Hoylesella</taxon>
    </lineage>
</organism>
<dbReference type="eggNOG" id="COG3250">
    <property type="taxonomic scope" value="Bacteria"/>
</dbReference>
<dbReference type="InterPro" id="IPR051913">
    <property type="entry name" value="GH2_Domain-Containing"/>
</dbReference>
<evidence type="ECO:0000313" key="7">
    <source>
        <dbReference type="EMBL" id="EFZ38183.1"/>
    </source>
</evidence>
<dbReference type="GO" id="GO:0005975">
    <property type="term" value="P:carbohydrate metabolic process"/>
    <property type="evidence" value="ECO:0007669"/>
    <property type="project" value="InterPro"/>
</dbReference>
<evidence type="ECO:0000256" key="1">
    <source>
        <dbReference type="ARBA" id="ARBA00007401"/>
    </source>
</evidence>
<dbReference type="SUPFAM" id="SSF51445">
    <property type="entry name" value="(Trans)glycosidases"/>
    <property type="match status" value="1"/>
</dbReference>
<dbReference type="RefSeq" id="WP_004369260.1">
    <property type="nucleotide sequence ID" value="NZ_GL833119.1"/>
</dbReference>
<evidence type="ECO:0000313" key="8">
    <source>
        <dbReference type="Proteomes" id="UP000005580"/>
    </source>
</evidence>
<dbReference type="InterPro" id="IPR013783">
    <property type="entry name" value="Ig-like_fold"/>
</dbReference>
<gene>
    <name evidence="7" type="ORF">HMPREF0663_10552</name>
</gene>
<protein>
    <submittedName>
        <fullName evidence="7">Glycosyl hydrolase family 2, sugar binding domain protein</fullName>
        <ecNumber evidence="7">3.2.1.31</ecNumber>
    </submittedName>
</protein>
<dbReference type="STRING" id="28134.SAMN05444288_0322"/>
<dbReference type="HOGENOM" id="CLU_009935_2_1_10"/>
<dbReference type="PANTHER" id="PTHR42732">
    <property type="entry name" value="BETA-GALACTOSIDASE"/>
    <property type="match status" value="1"/>
</dbReference>
<dbReference type="Proteomes" id="UP000005580">
    <property type="component" value="Unassembled WGS sequence"/>
</dbReference>
<evidence type="ECO:0000256" key="3">
    <source>
        <dbReference type="ARBA" id="ARBA00023295"/>
    </source>
</evidence>
<dbReference type="Pfam" id="PF00703">
    <property type="entry name" value="Glyco_hydro_2"/>
    <property type="match status" value="1"/>
</dbReference>
<dbReference type="InterPro" id="IPR006103">
    <property type="entry name" value="Glyco_hydro_2_cat"/>
</dbReference>
<dbReference type="Gene3D" id="3.20.20.80">
    <property type="entry name" value="Glycosidases"/>
    <property type="match status" value="1"/>
</dbReference>
<comment type="similarity">
    <text evidence="1">Belongs to the glycosyl hydrolase 2 family.</text>
</comment>
<keyword evidence="8" id="KW-1185">Reference proteome</keyword>
<reference evidence="7" key="1">
    <citation type="submission" date="2011-01" db="EMBL/GenBank/DDBJ databases">
        <authorList>
            <person name="Muzny D."/>
            <person name="Qin X."/>
            <person name="Buhay C."/>
            <person name="Dugan-Rocha S."/>
            <person name="Ding Y."/>
            <person name="Chen G."/>
            <person name="Hawes A."/>
            <person name="Holder M."/>
            <person name="Jhangiani S."/>
            <person name="Johnson A."/>
            <person name="Khan Z."/>
            <person name="Li Z."/>
            <person name="Liu W."/>
            <person name="Liu X."/>
            <person name="Perez L."/>
            <person name="Shen H."/>
            <person name="Wang Q."/>
            <person name="Watt J."/>
            <person name="Xi L."/>
            <person name="Xin Y."/>
            <person name="Zhou J."/>
            <person name="Deng J."/>
            <person name="Jiang H."/>
            <person name="Liu Y."/>
            <person name="Qu J."/>
            <person name="Song X.-Z."/>
            <person name="Zhang L."/>
            <person name="Villasana D."/>
            <person name="Johnson A."/>
            <person name="Liu J."/>
            <person name="Liyanage D."/>
            <person name="Lorensuhewa L."/>
            <person name="Robinson T."/>
            <person name="Song A."/>
            <person name="Song B.-B."/>
            <person name="Dinh H."/>
            <person name="Thornton R."/>
            <person name="Coyle M."/>
            <person name="Francisco L."/>
            <person name="Jackson L."/>
            <person name="Javaid M."/>
            <person name="Korchina V."/>
            <person name="Kovar C."/>
            <person name="Mata R."/>
            <person name="Mathew T."/>
            <person name="Ngo R."/>
            <person name="Nguyen L."/>
            <person name="Nguyen N."/>
            <person name="Okwuonu G."/>
            <person name="Ongeri F."/>
            <person name="Pham C."/>
            <person name="Simmons D."/>
            <person name="Wilczek-Boney K."/>
            <person name="Hale W."/>
            <person name="Jakkamsetti A."/>
            <person name="Pham P."/>
            <person name="Ruth R."/>
            <person name="San Lucas F."/>
            <person name="Warren J."/>
            <person name="Zhang J."/>
            <person name="Zhao Z."/>
            <person name="Zhou C."/>
            <person name="Zhu D."/>
            <person name="Lee S."/>
            <person name="Bess C."/>
            <person name="Blankenburg K."/>
            <person name="Forbes L."/>
            <person name="Fu Q."/>
            <person name="Gubbala S."/>
            <person name="Hirani K."/>
            <person name="Jayaseelan J.C."/>
            <person name="Lara F."/>
            <person name="Munidasa M."/>
            <person name="Palculict T."/>
            <person name="Patil S."/>
            <person name="Pu L.-L."/>
            <person name="Saada N."/>
            <person name="Tang L."/>
            <person name="Weissenberger G."/>
            <person name="Zhu Y."/>
            <person name="Hemphill L."/>
            <person name="Shang Y."/>
            <person name="Youmans B."/>
            <person name="Ayvaz T."/>
            <person name="Ross M."/>
            <person name="Santibanez J."/>
            <person name="Aqrawi P."/>
            <person name="Gross S."/>
            <person name="Joshi V."/>
            <person name="Fowler G."/>
            <person name="Nazareth L."/>
            <person name="Reid J."/>
            <person name="Worley K."/>
            <person name="Petrosino J."/>
            <person name="Highlander S."/>
            <person name="Gibbs R."/>
        </authorList>
    </citation>
    <scope>NUCLEOTIDE SEQUENCE [LARGE SCALE GENOMIC DNA]</scope>
    <source>
        <strain evidence="7">ATCC 33269</strain>
    </source>
</reference>